<dbReference type="RefSeq" id="WP_058241221.1">
    <property type="nucleotide sequence ID" value="NZ_CYPW01000034.1"/>
</dbReference>
<evidence type="ECO:0000313" key="7">
    <source>
        <dbReference type="EMBL" id="CUH54053.1"/>
    </source>
</evidence>
<dbReference type="OrthoDB" id="9804290at2"/>
<dbReference type="SMART" id="SM00479">
    <property type="entry name" value="EXOIII"/>
    <property type="match status" value="1"/>
</dbReference>
<dbReference type="PANTHER" id="PTHR30231:SF41">
    <property type="entry name" value="DNA POLYMERASE III SUBUNIT EPSILON"/>
    <property type="match status" value="1"/>
</dbReference>
<proteinExistence type="predicted"/>
<sequence length="470" mass="50762">MFSHLSLRLRMFLLFALMALGGLVVMGLALMTGYRSALTDGTANGFVLAGIVAAFGFLGLAAGVWLLFDENVAKPIMALSTTLRARAHAGVAATVDTHAARYLGDLAPAAEAISIQLDSTSKDVADQIAEATAALATDRAQLTALLTEIPVAILLIGSGHRIALYDGQAAGTLAQIAPPRLDASIFDYLDRKTLLAAHTQLVKTGKETHFEAHSADGLLSFEARLKPLEDAKSYLILIDEAHADIAPEDTRPLTFDFELLSNSVPSDLTSRALDQIPFVVFDCETTGLLPHKDELVQIGAVRVYRNQILRGEEIDSLIDPGRPIPAASTRVHHITDTMVRGAPSPKTAVTSFHHFARDAVIVAHNAPFDMAFMRRHGNEMNISWPQPILDTVLLSAVLFGITEQHTLDALCERLGVTIPPEVRHTAKGDAIATAEVLCKMLPMLAARGYQTLAQVLEQTRKHSRLLDDLN</sequence>
<evidence type="ECO:0000256" key="5">
    <source>
        <dbReference type="SAM" id="Phobius"/>
    </source>
</evidence>
<dbReference type="InterPro" id="IPR013520">
    <property type="entry name" value="Ribonucl_H"/>
</dbReference>
<keyword evidence="5" id="KW-0812">Transmembrane</keyword>
<keyword evidence="7" id="KW-0808">Transferase</keyword>
<dbReference type="Proteomes" id="UP000054823">
    <property type="component" value="Unassembled WGS sequence"/>
</dbReference>
<dbReference type="GO" id="GO:0008408">
    <property type="term" value="F:3'-5' exonuclease activity"/>
    <property type="evidence" value="ECO:0007669"/>
    <property type="project" value="TreeGrafter"/>
</dbReference>
<dbReference type="EC" id="2.7.7.7" evidence="1"/>
<comment type="function">
    <text evidence="2">DNA polymerase III is a complex, multichain enzyme responsible for most of the replicative synthesis in bacteria. The epsilon subunit contain the editing function and is a proofreading 3'-5' exonuclease.</text>
</comment>
<feature type="domain" description="Exonuclease" evidence="6">
    <location>
        <begin position="277"/>
        <end position="446"/>
    </location>
</feature>
<dbReference type="STRING" id="321267.SHM7688_03523"/>
<dbReference type="GO" id="GO:0005829">
    <property type="term" value="C:cytosol"/>
    <property type="evidence" value="ECO:0007669"/>
    <property type="project" value="TreeGrafter"/>
</dbReference>
<dbReference type="CDD" id="cd06127">
    <property type="entry name" value="DEDDh"/>
    <property type="match status" value="1"/>
</dbReference>
<evidence type="ECO:0000259" key="6">
    <source>
        <dbReference type="SMART" id="SM00479"/>
    </source>
</evidence>
<dbReference type="FunFam" id="3.30.420.10:FF:000045">
    <property type="entry name" value="3'-5' exonuclease DinG"/>
    <property type="match status" value="1"/>
</dbReference>
<dbReference type="GO" id="GO:0045004">
    <property type="term" value="P:DNA replication proofreading"/>
    <property type="evidence" value="ECO:0007669"/>
    <property type="project" value="TreeGrafter"/>
</dbReference>
<dbReference type="InterPro" id="IPR036397">
    <property type="entry name" value="RNaseH_sf"/>
</dbReference>
<dbReference type="InterPro" id="IPR012337">
    <property type="entry name" value="RNaseH-like_sf"/>
</dbReference>
<dbReference type="NCBIfam" id="TIGR00573">
    <property type="entry name" value="dnaq"/>
    <property type="match status" value="1"/>
</dbReference>
<keyword evidence="5" id="KW-0472">Membrane</keyword>
<keyword evidence="5" id="KW-1133">Transmembrane helix</keyword>
<organism evidence="7 8">
    <name type="scientific">Shimia marina</name>
    <dbReference type="NCBI Taxonomy" id="321267"/>
    <lineage>
        <taxon>Bacteria</taxon>
        <taxon>Pseudomonadati</taxon>
        <taxon>Pseudomonadota</taxon>
        <taxon>Alphaproteobacteria</taxon>
        <taxon>Rhodobacterales</taxon>
        <taxon>Roseobacteraceae</taxon>
    </lineage>
</organism>
<dbReference type="SUPFAM" id="SSF53098">
    <property type="entry name" value="Ribonuclease H-like"/>
    <property type="match status" value="1"/>
</dbReference>
<evidence type="ECO:0000256" key="3">
    <source>
        <dbReference type="ARBA" id="ARBA00026073"/>
    </source>
</evidence>
<dbReference type="GO" id="GO:0003887">
    <property type="term" value="F:DNA-directed DNA polymerase activity"/>
    <property type="evidence" value="ECO:0007669"/>
    <property type="project" value="UniProtKB-EC"/>
</dbReference>
<evidence type="ECO:0000256" key="1">
    <source>
        <dbReference type="ARBA" id="ARBA00012417"/>
    </source>
</evidence>
<comment type="catalytic activity">
    <reaction evidence="4">
        <text>DNA(n) + a 2'-deoxyribonucleoside 5'-triphosphate = DNA(n+1) + diphosphate</text>
        <dbReference type="Rhea" id="RHEA:22508"/>
        <dbReference type="Rhea" id="RHEA-COMP:17339"/>
        <dbReference type="Rhea" id="RHEA-COMP:17340"/>
        <dbReference type="ChEBI" id="CHEBI:33019"/>
        <dbReference type="ChEBI" id="CHEBI:61560"/>
        <dbReference type="ChEBI" id="CHEBI:173112"/>
        <dbReference type="EC" id="2.7.7.7"/>
    </reaction>
</comment>
<keyword evidence="8" id="KW-1185">Reference proteome</keyword>
<dbReference type="AlphaFoldDB" id="A0A0P1FEI2"/>
<reference evidence="7 8" key="1">
    <citation type="submission" date="2015-09" db="EMBL/GenBank/DDBJ databases">
        <authorList>
            <consortium name="Swine Surveillance"/>
        </authorList>
    </citation>
    <scope>NUCLEOTIDE SEQUENCE [LARGE SCALE GENOMIC DNA]</scope>
    <source>
        <strain evidence="7 8">CECT 7688</strain>
    </source>
</reference>
<evidence type="ECO:0000313" key="8">
    <source>
        <dbReference type="Proteomes" id="UP000054823"/>
    </source>
</evidence>
<dbReference type="EMBL" id="CYPW01000034">
    <property type="protein sequence ID" value="CUH54053.1"/>
    <property type="molecule type" value="Genomic_DNA"/>
</dbReference>
<protein>
    <recommendedName>
        <fullName evidence="1">DNA-directed DNA polymerase</fullName>
        <ecNumber evidence="1">2.7.7.7</ecNumber>
    </recommendedName>
</protein>
<gene>
    <name evidence="7" type="primary">polC</name>
    <name evidence="7" type="ORF">SHM7688_03523</name>
</gene>
<accession>A0A0P1FEI2</accession>
<dbReference type="Pfam" id="PF00929">
    <property type="entry name" value="RNase_T"/>
    <property type="match status" value="1"/>
</dbReference>
<dbReference type="GO" id="GO:0003677">
    <property type="term" value="F:DNA binding"/>
    <property type="evidence" value="ECO:0007669"/>
    <property type="project" value="InterPro"/>
</dbReference>
<dbReference type="InterPro" id="IPR006054">
    <property type="entry name" value="DnaQ"/>
</dbReference>
<dbReference type="PANTHER" id="PTHR30231">
    <property type="entry name" value="DNA POLYMERASE III SUBUNIT EPSILON"/>
    <property type="match status" value="1"/>
</dbReference>
<feature type="transmembrane region" description="Helical" evidence="5">
    <location>
        <begin position="46"/>
        <end position="68"/>
    </location>
</feature>
<evidence type="ECO:0000256" key="2">
    <source>
        <dbReference type="ARBA" id="ARBA00025483"/>
    </source>
</evidence>
<feature type="transmembrane region" description="Helical" evidence="5">
    <location>
        <begin position="12"/>
        <end position="34"/>
    </location>
</feature>
<evidence type="ECO:0000256" key="4">
    <source>
        <dbReference type="ARBA" id="ARBA00049244"/>
    </source>
</evidence>
<comment type="subunit">
    <text evidence="3">DNA polymerase III contains a core (composed of alpha, epsilon and theta chains) that associates with a tau subunit. This core dimerizes to form the POLIII' complex. PolIII' associates with the gamma complex (composed of gamma, delta, delta', psi and chi chains) and with the beta chain to form the complete DNA polymerase III complex.</text>
</comment>
<name>A0A0P1FEI2_9RHOB</name>
<keyword evidence="7" id="KW-0548">Nucleotidyltransferase</keyword>
<dbReference type="Gene3D" id="3.30.420.10">
    <property type="entry name" value="Ribonuclease H-like superfamily/Ribonuclease H"/>
    <property type="match status" value="1"/>
</dbReference>